<dbReference type="SUPFAM" id="SSF55681">
    <property type="entry name" value="Class II aaRS and biotin synthetases"/>
    <property type="match status" value="1"/>
</dbReference>
<evidence type="ECO:0000256" key="6">
    <source>
        <dbReference type="ARBA" id="ARBA00015409"/>
    </source>
</evidence>
<dbReference type="InterPro" id="IPR012340">
    <property type="entry name" value="NA-bd_OB-fold"/>
</dbReference>
<dbReference type="AlphaFoldDB" id="A0A9W7AZS6"/>
<dbReference type="PROSITE" id="PS50862">
    <property type="entry name" value="AA_TRNA_LIGASE_II"/>
    <property type="match status" value="1"/>
</dbReference>
<evidence type="ECO:0000256" key="18">
    <source>
        <dbReference type="ARBA" id="ARBA00049255"/>
    </source>
</evidence>
<dbReference type="SUPFAM" id="SSF46589">
    <property type="entry name" value="tRNA-binding arm"/>
    <property type="match status" value="1"/>
</dbReference>
<dbReference type="SUPFAM" id="SSF50249">
    <property type="entry name" value="Nucleic acid-binding proteins"/>
    <property type="match status" value="1"/>
</dbReference>
<gene>
    <name evidence="23" type="ORF">TL16_g07391</name>
</gene>
<dbReference type="Pfam" id="PF01409">
    <property type="entry name" value="tRNA-synt_2d"/>
    <property type="match status" value="1"/>
</dbReference>
<keyword evidence="7" id="KW-0963">Cytoplasm</keyword>
<comment type="catalytic activity">
    <reaction evidence="18">
        <text>tRNA(Phe) + L-phenylalanine + ATP = L-phenylalanyl-tRNA(Phe) + AMP + diphosphate + H(+)</text>
        <dbReference type="Rhea" id="RHEA:19413"/>
        <dbReference type="Rhea" id="RHEA-COMP:9668"/>
        <dbReference type="Rhea" id="RHEA-COMP:9699"/>
        <dbReference type="ChEBI" id="CHEBI:15378"/>
        <dbReference type="ChEBI" id="CHEBI:30616"/>
        <dbReference type="ChEBI" id="CHEBI:33019"/>
        <dbReference type="ChEBI" id="CHEBI:58095"/>
        <dbReference type="ChEBI" id="CHEBI:78442"/>
        <dbReference type="ChEBI" id="CHEBI:78531"/>
        <dbReference type="ChEBI" id="CHEBI:456215"/>
        <dbReference type="EC" id="6.1.1.20"/>
    </reaction>
</comment>
<evidence type="ECO:0000256" key="11">
    <source>
        <dbReference type="ARBA" id="ARBA00022741"/>
    </source>
</evidence>
<accession>A0A9W7AZS6</accession>
<keyword evidence="9" id="KW-0436">Ligase</keyword>
<evidence type="ECO:0000256" key="1">
    <source>
        <dbReference type="ARBA" id="ARBA00001946"/>
    </source>
</evidence>
<feature type="region of interest" description="Disordered" evidence="20">
    <location>
        <begin position="351"/>
        <end position="370"/>
    </location>
</feature>
<evidence type="ECO:0000256" key="4">
    <source>
        <dbReference type="ARBA" id="ARBA00011209"/>
    </source>
</evidence>
<sequence length="404" mass="45964">MGFKKVEEANTTSELEKVRLDYLGKKGEITQVMNMMRKLGKEEKKVLGASINEVKQKMEVVLTEKKDTVQEQELQAQMESERIDVTMPGIQNQGIGRRHPLSMIIERATDTFVKLGYDTVTELSDSPEIESDYYCFEALNCPPDHPARDMQDSFYLTDPDGPEETYMLRTHTSAVQIHQMEKRKPPFRIVAPGRVYRRDDIDATHSMIFHQIEILAIEEKGKLTLGDLKGTVEYFLQQMFGPTIEVQFRGSFFPFTEPSMEVDVKFNGKWLEVLGCGMVDPRVLEKAGIDPEKYGGFAAGFGAERFAMVIHGITDIREFYNGDARFLEQFPHFGDQGMTAFLEGRLAEKKEEKPIKEEAPKKQKNGAEPVAGGEIDISKLDIRVGTVVKAWKHEEAEKLYCEEV</sequence>
<dbReference type="PROSITE" id="PS50886">
    <property type="entry name" value="TRBD"/>
    <property type="match status" value="1"/>
</dbReference>
<evidence type="ECO:0000256" key="16">
    <source>
        <dbReference type="ARBA" id="ARBA00023146"/>
    </source>
</evidence>
<dbReference type="InterPro" id="IPR010978">
    <property type="entry name" value="tRNA-bd_arm"/>
</dbReference>
<keyword evidence="10" id="KW-0479">Metal-binding</keyword>
<dbReference type="GO" id="GO:0004826">
    <property type="term" value="F:phenylalanine-tRNA ligase activity"/>
    <property type="evidence" value="ECO:0007669"/>
    <property type="project" value="UniProtKB-EC"/>
</dbReference>
<dbReference type="GO" id="GO:0005737">
    <property type="term" value="C:cytoplasm"/>
    <property type="evidence" value="ECO:0007669"/>
    <property type="project" value="UniProtKB-SubCell"/>
</dbReference>
<reference evidence="24" key="1">
    <citation type="journal article" date="2023" name="Commun. Biol.">
        <title>Genome analysis of Parmales, the sister group of diatoms, reveals the evolutionary specialization of diatoms from phago-mixotrophs to photoautotrophs.</title>
        <authorList>
            <person name="Ban H."/>
            <person name="Sato S."/>
            <person name="Yoshikawa S."/>
            <person name="Yamada K."/>
            <person name="Nakamura Y."/>
            <person name="Ichinomiya M."/>
            <person name="Sato N."/>
            <person name="Blanc-Mathieu R."/>
            <person name="Endo H."/>
            <person name="Kuwata A."/>
            <person name="Ogata H."/>
        </authorList>
    </citation>
    <scope>NUCLEOTIDE SEQUENCE [LARGE SCALE GENOMIC DNA]</scope>
</reference>
<dbReference type="Gene3D" id="3.30.930.10">
    <property type="entry name" value="Bira Bifunctional Protein, Domain 2"/>
    <property type="match status" value="1"/>
</dbReference>
<dbReference type="GO" id="GO:0046872">
    <property type="term" value="F:metal ion binding"/>
    <property type="evidence" value="ECO:0007669"/>
    <property type="project" value="UniProtKB-KW"/>
</dbReference>
<dbReference type="Pfam" id="PF02912">
    <property type="entry name" value="Phe_tRNA-synt_N"/>
    <property type="match status" value="1"/>
</dbReference>
<feature type="compositionally biased region" description="Basic and acidic residues" evidence="20">
    <location>
        <begin position="351"/>
        <end position="361"/>
    </location>
</feature>
<evidence type="ECO:0000256" key="15">
    <source>
        <dbReference type="ARBA" id="ARBA00022917"/>
    </source>
</evidence>
<dbReference type="EC" id="6.1.1.20" evidence="5"/>
<evidence type="ECO:0000259" key="21">
    <source>
        <dbReference type="PROSITE" id="PS50862"/>
    </source>
</evidence>
<organism evidence="23 24">
    <name type="scientific">Triparma laevis f. inornata</name>
    <dbReference type="NCBI Taxonomy" id="1714386"/>
    <lineage>
        <taxon>Eukaryota</taxon>
        <taxon>Sar</taxon>
        <taxon>Stramenopiles</taxon>
        <taxon>Ochrophyta</taxon>
        <taxon>Bolidophyceae</taxon>
        <taxon>Parmales</taxon>
        <taxon>Triparmaceae</taxon>
        <taxon>Triparma</taxon>
    </lineage>
</organism>
<evidence type="ECO:0000256" key="17">
    <source>
        <dbReference type="ARBA" id="ARBA00030612"/>
    </source>
</evidence>
<dbReference type="InterPro" id="IPR004188">
    <property type="entry name" value="Phe-tRNA_ligase_II_N"/>
</dbReference>
<evidence type="ECO:0000256" key="9">
    <source>
        <dbReference type="ARBA" id="ARBA00022598"/>
    </source>
</evidence>
<keyword evidence="14 19" id="KW-0694">RNA-binding</keyword>
<proteinExistence type="inferred from homology"/>
<dbReference type="InterPro" id="IPR045864">
    <property type="entry name" value="aa-tRNA-synth_II/BPL/LPL"/>
</dbReference>
<dbReference type="Proteomes" id="UP001162640">
    <property type="component" value="Unassembled WGS sequence"/>
</dbReference>
<keyword evidence="8 19" id="KW-0820">tRNA-binding</keyword>
<evidence type="ECO:0000259" key="22">
    <source>
        <dbReference type="PROSITE" id="PS50886"/>
    </source>
</evidence>
<comment type="cofactor">
    <cofactor evidence="1">
        <name>Mg(2+)</name>
        <dbReference type="ChEBI" id="CHEBI:18420"/>
    </cofactor>
</comment>
<name>A0A9W7AZS6_9STRA</name>
<evidence type="ECO:0000256" key="20">
    <source>
        <dbReference type="SAM" id="MobiDB-lite"/>
    </source>
</evidence>
<evidence type="ECO:0000256" key="19">
    <source>
        <dbReference type="PROSITE-ProRule" id="PRU00209"/>
    </source>
</evidence>
<comment type="subunit">
    <text evidence="4">Tetramer of two alpha and two beta subunits.</text>
</comment>
<dbReference type="GO" id="GO:0005524">
    <property type="term" value="F:ATP binding"/>
    <property type="evidence" value="ECO:0007669"/>
    <property type="project" value="UniProtKB-KW"/>
</dbReference>
<dbReference type="GO" id="GO:0006432">
    <property type="term" value="P:phenylalanyl-tRNA aminoacylation"/>
    <property type="evidence" value="ECO:0007669"/>
    <property type="project" value="InterPro"/>
</dbReference>
<evidence type="ECO:0000256" key="13">
    <source>
        <dbReference type="ARBA" id="ARBA00022842"/>
    </source>
</evidence>
<keyword evidence="12" id="KW-0067">ATP-binding</keyword>
<keyword evidence="16" id="KW-0030">Aminoacyl-tRNA synthetase</keyword>
<protein>
    <recommendedName>
        <fullName evidence="6">Phenylalanine--tRNA ligase alpha subunit</fullName>
        <ecNumber evidence="5">6.1.1.20</ecNumber>
    </recommendedName>
    <alternativeName>
        <fullName evidence="17">Phenylalanyl-tRNA synthetase alpha subunit</fullName>
    </alternativeName>
</protein>
<dbReference type="Gene3D" id="2.40.50.140">
    <property type="entry name" value="Nucleic acid-binding proteins"/>
    <property type="match status" value="1"/>
</dbReference>
<keyword evidence="13" id="KW-0460">Magnesium</keyword>
<evidence type="ECO:0000256" key="14">
    <source>
        <dbReference type="ARBA" id="ARBA00022884"/>
    </source>
</evidence>
<dbReference type="GO" id="GO:0000049">
    <property type="term" value="F:tRNA binding"/>
    <property type="evidence" value="ECO:0007669"/>
    <property type="project" value="UniProtKB-UniRule"/>
</dbReference>
<evidence type="ECO:0000256" key="3">
    <source>
        <dbReference type="ARBA" id="ARBA00010207"/>
    </source>
</evidence>
<comment type="similarity">
    <text evidence="3">Belongs to the class-II aminoacyl-tRNA synthetase family. Phe-tRNA synthetase alpha subunit type 1 subfamily.</text>
</comment>
<evidence type="ECO:0000256" key="5">
    <source>
        <dbReference type="ARBA" id="ARBA00012814"/>
    </source>
</evidence>
<dbReference type="InterPro" id="IPR002547">
    <property type="entry name" value="tRNA-bd_dom"/>
</dbReference>
<dbReference type="NCBIfam" id="TIGR00468">
    <property type="entry name" value="pheS"/>
    <property type="match status" value="1"/>
</dbReference>
<feature type="domain" description="Aminoacyl-transfer RNA synthetases class-II family profile" evidence="21">
    <location>
        <begin position="102"/>
        <end position="331"/>
    </location>
</feature>
<evidence type="ECO:0000256" key="7">
    <source>
        <dbReference type="ARBA" id="ARBA00022490"/>
    </source>
</evidence>
<evidence type="ECO:0000256" key="2">
    <source>
        <dbReference type="ARBA" id="ARBA00004496"/>
    </source>
</evidence>
<keyword evidence="11" id="KW-0547">Nucleotide-binding</keyword>
<keyword evidence="15" id="KW-0648">Protein biosynthesis</keyword>
<evidence type="ECO:0000313" key="24">
    <source>
        <dbReference type="Proteomes" id="UP001162640"/>
    </source>
</evidence>
<dbReference type="PANTHER" id="PTHR11538">
    <property type="entry name" value="PHENYLALANYL-TRNA SYNTHETASE"/>
    <property type="match status" value="1"/>
</dbReference>
<dbReference type="InterPro" id="IPR004529">
    <property type="entry name" value="Phe-tRNA-synth_IIc_asu"/>
</dbReference>
<evidence type="ECO:0000313" key="23">
    <source>
        <dbReference type="EMBL" id="GMH77394.1"/>
    </source>
</evidence>
<dbReference type="EMBL" id="BLQM01000233">
    <property type="protein sequence ID" value="GMH77394.1"/>
    <property type="molecule type" value="Genomic_DNA"/>
</dbReference>
<evidence type="ECO:0000256" key="8">
    <source>
        <dbReference type="ARBA" id="ARBA00022555"/>
    </source>
</evidence>
<comment type="subcellular location">
    <subcellularLocation>
        <location evidence="2">Cytoplasm</location>
    </subcellularLocation>
</comment>
<dbReference type="InterPro" id="IPR006195">
    <property type="entry name" value="aa-tRNA-synth_II"/>
</dbReference>
<dbReference type="CDD" id="cd00496">
    <property type="entry name" value="PheRS_alpha_core"/>
    <property type="match status" value="1"/>
</dbReference>
<dbReference type="InterPro" id="IPR022911">
    <property type="entry name" value="Phe_tRNA_ligase_alpha1_bac"/>
</dbReference>
<feature type="domain" description="TRNA-binding" evidence="22">
    <location>
        <begin position="376"/>
        <end position="404"/>
    </location>
</feature>
<evidence type="ECO:0000256" key="12">
    <source>
        <dbReference type="ARBA" id="ARBA00022840"/>
    </source>
</evidence>
<dbReference type="InterPro" id="IPR002319">
    <property type="entry name" value="Phenylalanyl-tRNA_Synthase"/>
</dbReference>
<dbReference type="HAMAP" id="MF_00281">
    <property type="entry name" value="Phe_tRNA_synth_alpha1"/>
    <property type="match status" value="1"/>
</dbReference>
<dbReference type="PANTHER" id="PTHR11538:SF41">
    <property type="entry name" value="PHENYLALANINE--TRNA LIGASE, MITOCHONDRIAL"/>
    <property type="match status" value="1"/>
</dbReference>
<comment type="caution">
    <text evidence="23">The sequence shown here is derived from an EMBL/GenBank/DDBJ whole genome shotgun (WGS) entry which is preliminary data.</text>
</comment>
<evidence type="ECO:0000256" key="10">
    <source>
        <dbReference type="ARBA" id="ARBA00022723"/>
    </source>
</evidence>